<evidence type="ECO:0000313" key="2">
    <source>
        <dbReference type="Proteomes" id="UP000095517"/>
    </source>
</evidence>
<evidence type="ECO:0000313" key="1">
    <source>
        <dbReference type="EMBL" id="CUO22017.1"/>
    </source>
</evidence>
<dbReference type="STRING" id="338188.ERS852397_01582"/>
<dbReference type="Gene3D" id="3.40.630.10">
    <property type="entry name" value="Zn peptidases"/>
    <property type="match status" value="1"/>
</dbReference>
<dbReference type="EMBL" id="CYZH01000007">
    <property type="protein sequence ID" value="CUO22017.1"/>
    <property type="molecule type" value="Genomic_DNA"/>
</dbReference>
<organism evidence="1 2">
    <name type="scientific">Bacteroides finegoldii</name>
    <dbReference type="NCBI Taxonomy" id="338188"/>
    <lineage>
        <taxon>Bacteria</taxon>
        <taxon>Pseudomonadati</taxon>
        <taxon>Bacteroidota</taxon>
        <taxon>Bacteroidia</taxon>
        <taxon>Bacteroidales</taxon>
        <taxon>Bacteroidaceae</taxon>
        <taxon>Bacteroides</taxon>
    </lineage>
</organism>
<accession>A0A174D9W0</accession>
<dbReference type="SUPFAM" id="SSF53187">
    <property type="entry name" value="Zn-dependent exopeptidases"/>
    <property type="match status" value="1"/>
</dbReference>
<dbReference type="Proteomes" id="UP000095517">
    <property type="component" value="Unassembled WGS sequence"/>
</dbReference>
<gene>
    <name evidence="1" type="ORF">ERS852397_01582</name>
</gene>
<dbReference type="AlphaFoldDB" id="A0A174D9W0"/>
<keyword evidence="1" id="KW-0378">Hydrolase</keyword>
<proteinExistence type="predicted"/>
<reference evidence="1 2" key="1">
    <citation type="submission" date="2015-09" db="EMBL/GenBank/DDBJ databases">
        <authorList>
            <consortium name="Pathogen Informatics"/>
        </authorList>
    </citation>
    <scope>NUCLEOTIDE SEQUENCE [LARGE SCALE GENOMIC DNA]</scope>
    <source>
        <strain evidence="1 2">2789STDY5608840</strain>
    </source>
</reference>
<keyword evidence="1" id="KW-0031">Aminopeptidase</keyword>
<protein>
    <submittedName>
        <fullName evidence="1">Putative aminopeptidase 2</fullName>
    </submittedName>
</protein>
<dbReference type="GO" id="GO:0004177">
    <property type="term" value="F:aminopeptidase activity"/>
    <property type="evidence" value="ECO:0007669"/>
    <property type="project" value="UniProtKB-KW"/>
</dbReference>
<dbReference type="RefSeq" id="WP_007748112.1">
    <property type="nucleotide sequence ID" value="NZ_CABIXA010000007.1"/>
</dbReference>
<name>A0A174D9W0_9BACE</name>
<keyword evidence="1" id="KW-0645">Protease</keyword>
<dbReference type="GeneID" id="92990576"/>
<sequence>MYDYKNPCIDNFMDDRTMVYAAHHALMETNAKNNASNMVAFFDAEEETNSALGGADTPFFRNVLTKA</sequence>